<keyword evidence="1" id="KW-1133">Transmembrane helix</keyword>
<keyword evidence="1" id="KW-0812">Transmembrane</keyword>
<evidence type="ECO:0000313" key="2">
    <source>
        <dbReference type="EMBL" id="CAJ0599345.1"/>
    </source>
</evidence>
<dbReference type="Pfam" id="PF10317">
    <property type="entry name" value="7TM_GPCR_Srd"/>
    <property type="match status" value="1"/>
</dbReference>
<organism evidence="2 3">
    <name type="scientific">Cylicocyclus nassatus</name>
    <name type="common">Nematode worm</name>
    <dbReference type="NCBI Taxonomy" id="53992"/>
    <lineage>
        <taxon>Eukaryota</taxon>
        <taxon>Metazoa</taxon>
        <taxon>Ecdysozoa</taxon>
        <taxon>Nematoda</taxon>
        <taxon>Chromadorea</taxon>
        <taxon>Rhabditida</taxon>
        <taxon>Rhabditina</taxon>
        <taxon>Rhabditomorpha</taxon>
        <taxon>Strongyloidea</taxon>
        <taxon>Strongylidae</taxon>
        <taxon>Cylicocyclus</taxon>
    </lineage>
</organism>
<feature type="transmembrane region" description="Helical" evidence="1">
    <location>
        <begin position="49"/>
        <end position="71"/>
    </location>
</feature>
<comment type="caution">
    <text evidence="2">The sequence shown here is derived from an EMBL/GenBank/DDBJ whole genome shotgun (WGS) entry which is preliminary data.</text>
</comment>
<dbReference type="AlphaFoldDB" id="A0AA36M6C2"/>
<gene>
    <name evidence="2" type="ORF">CYNAS_LOCUS11328</name>
</gene>
<dbReference type="InterPro" id="IPR019421">
    <property type="entry name" value="7TM_GPCR_serpentine_rcpt_Srd"/>
</dbReference>
<evidence type="ECO:0008006" key="4">
    <source>
        <dbReference type="Google" id="ProtNLM"/>
    </source>
</evidence>
<sequence length="111" mass="12711">MSAKNVQVFNMMVKALIVQSFMPLIFSFPGMILYMLLQFISLRWVAAEYLGSAISAFVIVVDPCITLYYVLPYRRYLLRRFGFVNEAASKTTVSVVIQTPRSVMKSNQQLE</sequence>
<feature type="transmembrane region" description="Helical" evidence="1">
    <location>
        <begin position="12"/>
        <end position="37"/>
    </location>
</feature>
<evidence type="ECO:0000313" key="3">
    <source>
        <dbReference type="Proteomes" id="UP001176961"/>
    </source>
</evidence>
<proteinExistence type="predicted"/>
<reference evidence="2" key="1">
    <citation type="submission" date="2023-07" db="EMBL/GenBank/DDBJ databases">
        <authorList>
            <consortium name="CYATHOMIX"/>
        </authorList>
    </citation>
    <scope>NUCLEOTIDE SEQUENCE</scope>
    <source>
        <strain evidence="2">N/A</strain>
    </source>
</reference>
<name>A0AA36M6C2_CYLNA</name>
<keyword evidence="1" id="KW-0472">Membrane</keyword>
<evidence type="ECO:0000256" key="1">
    <source>
        <dbReference type="SAM" id="Phobius"/>
    </source>
</evidence>
<dbReference type="EMBL" id="CATQJL010000223">
    <property type="protein sequence ID" value="CAJ0599345.1"/>
    <property type="molecule type" value="Genomic_DNA"/>
</dbReference>
<keyword evidence="3" id="KW-1185">Reference proteome</keyword>
<dbReference type="Proteomes" id="UP001176961">
    <property type="component" value="Unassembled WGS sequence"/>
</dbReference>
<accession>A0AA36M6C2</accession>
<protein>
    <recommendedName>
        <fullName evidence="4">G protein-coupled receptor</fullName>
    </recommendedName>
</protein>